<gene>
    <name evidence="1" type="ORF">F4554_000916</name>
</gene>
<evidence type="ECO:0000313" key="1">
    <source>
        <dbReference type="EMBL" id="NYH88278.1"/>
    </source>
</evidence>
<evidence type="ECO:0000313" key="2">
    <source>
        <dbReference type="Proteomes" id="UP000579605"/>
    </source>
</evidence>
<dbReference type="EMBL" id="JACBZH010000001">
    <property type="protein sequence ID" value="NYH88278.1"/>
    <property type="molecule type" value="Genomic_DNA"/>
</dbReference>
<reference evidence="1 2" key="1">
    <citation type="submission" date="2020-07" db="EMBL/GenBank/DDBJ databases">
        <title>Sequencing the genomes of 1000 actinobacteria strains.</title>
        <authorList>
            <person name="Klenk H.-P."/>
        </authorList>
    </citation>
    <scope>NUCLEOTIDE SEQUENCE [LARGE SCALE GENOMIC DNA]</scope>
    <source>
        <strain evidence="1 2">DSM 18448</strain>
    </source>
</reference>
<name>A0A852Z983_9ACTN</name>
<proteinExistence type="predicted"/>
<comment type="caution">
    <text evidence="1">The sequence shown here is derived from an EMBL/GenBank/DDBJ whole genome shotgun (WGS) entry which is preliminary data.</text>
</comment>
<sequence>MTVHRLSRTEARRVAVRAQRLLVRWLKVDPVLPG</sequence>
<dbReference type="AlphaFoldDB" id="A0A852Z983"/>
<organism evidence="1 2">
    <name type="scientific">Actinopolymorpha rutila</name>
    <dbReference type="NCBI Taxonomy" id="446787"/>
    <lineage>
        <taxon>Bacteria</taxon>
        <taxon>Bacillati</taxon>
        <taxon>Actinomycetota</taxon>
        <taxon>Actinomycetes</taxon>
        <taxon>Propionibacteriales</taxon>
        <taxon>Actinopolymorphaceae</taxon>
        <taxon>Actinopolymorpha</taxon>
    </lineage>
</organism>
<dbReference type="Proteomes" id="UP000579605">
    <property type="component" value="Unassembled WGS sequence"/>
</dbReference>
<accession>A0A852Z983</accession>
<keyword evidence="2" id="KW-1185">Reference proteome</keyword>
<protein>
    <submittedName>
        <fullName evidence="1">Uncharacterized protein</fullName>
    </submittedName>
</protein>